<evidence type="ECO:0000256" key="1">
    <source>
        <dbReference type="SAM" id="MobiDB-lite"/>
    </source>
</evidence>
<reference evidence="2" key="1">
    <citation type="submission" date="2014-09" db="EMBL/GenBank/DDBJ databases">
        <authorList>
            <person name="Magalhaes I.L.F."/>
            <person name="Oliveira U."/>
            <person name="Santos F.R."/>
            <person name="Vidigal T.H.D.A."/>
            <person name="Brescovit A.D."/>
            <person name="Santos A.J."/>
        </authorList>
    </citation>
    <scope>NUCLEOTIDE SEQUENCE</scope>
    <source>
        <tissue evidence="2">Shoot tissue taken approximately 20 cm above the soil surface</tissue>
    </source>
</reference>
<protein>
    <submittedName>
        <fullName evidence="2">Uncharacterized protein</fullName>
    </submittedName>
</protein>
<organism evidence="2">
    <name type="scientific">Arundo donax</name>
    <name type="common">Giant reed</name>
    <name type="synonym">Donax arundinaceus</name>
    <dbReference type="NCBI Taxonomy" id="35708"/>
    <lineage>
        <taxon>Eukaryota</taxon>
        <taxon>Viridiplantae</taxon>
        <taxon>Streptophyta</taxon>
        <taxon>Embryophyta</taxon>
        <taxon>Tracheophyta</taxon>
        <taxon>Spermatophyta</taxon>
        <taxon>Magnoliopsida</taxon>
        <taxon>Liliopsida</taxon>
        <taxon>Poales</taxon>
        <taxon>Poaceae</taxon>
        <taxon>PACMAD clade</taxon>
        <taxon>Arundinoideae</taxon>
        <taxon>Arundineae</taxon>
        <taxon>Arundo</taxon>
    </lineage>
</organism>
<proteinExistence type="predicted"/>
<accession>A0A0A9BQR2</accession>
<feature type="compositionally biased region" description="Basic residues" evidence="1">
    <location>
        <begin position="30"/>
        <end position="45"/>
    </location>
</feature>
<feature type="region of interest" description="Disordered" evidence="1">
    <location>
        <begin position="22"/>
        <end position="45"/>
    </location>
</feature>
<reference evidence="2" key="2">
    <citation type="journal article" date="2015" name="Data Brief">
        <title>Shoot transcriptome of the giant reed, Arundo donax.</title>
        <authorList>
            <person name="Barrero R.A."/>
            <person name="Guerrero F.D."/>
            <person name="Moolhuijzen P."/>
            <person name="Goolsby J.A."/>
            <person name="Tidwell J."/>
            <person name="Bellgard S.E."/>
            <person name="Bellgard M.I."/>
        </authorList>
    </citation>
    <scope>NUCLEOTIDE SEQUENCE</scope>
    <source>
        <tissue evidence="2">Shoot tissue taken approximately 20 cm above the soil surface</tissue>
    </source>
</reference>
<dbReference type="EMBL" id="GBRH01234335">
    <property type="protein sequence ID" value="JAD63560.1"/>
    <property type="molecule type" value="Transcribed_RNA"/>
</dbReference>
<sequence length="45" mass="5312">MIGDSQDSWFTAEYCAASHNLKQVQTSQTSRKRQQRTIERKRRLA</sequence>
<name>A0A0A9BQR2_ARUDO</name>
<dbReference type="AlphaFoldDB" id="A0A0A9BQR2"/>
<evidence type="ECO:0000313" key="2">
    <source>
        <dbReference type="EMBL" id="JAD63560.1"/>
    </source>
</evidence>